<keyword evidence="5 9" id="KW-0812">Transmembrane</keyword>
<dbReference type="CDD" id="cd06261">
    <property type="entry name" value="TM_PBP2"/>
    <property type="match status" value="1"/>
</dbReference>
<dbReference type="Pfam" id="PF00528">
    <property type="entry name" value="BPD_transp_1"/>
    <property type="match status" value="1"/>
</dbReference>
<feature type="transmembrane region" description="Helical" evidence="9">
    <location>
        <begin position="22"/>
        <end position="52"/>
    </location>
</feature>
<dbReference type="PROSITE" id="PS50928">
    <property type="entry name" value="ABC_TM1"/>
    <property type="match status" value="1"/>
</dbReference>
<evidence type="ECO:0000259" key="10">
    <source>
        <dbReference type="PROSITE" id="PS50928"/>
    </source>
</evidence>
<keyword evidence="8 9" id="KW-0472">Membrane</keyword>
<feature type="domain" description="ABC transmembrane type-1" evidence="10">
    <location>
        <begin position="29"/>
        <end position="223"/>
    </location>
</feature>
<dbReference type="InterPro" id="IPR035906">
    <property type="entry name" value="MetI-like_sf"/>
</dbReference>
<evidence type="ECO:0000256" key="8">
    <source>
        <dbReference type="ARBA" id="ARBA00023136"/>
    </source>
</evidence>
<dbReference type="InterPro" id="IPR010065">
    <property type="entry name" value="AA_ABC_transptr_permease_3TM"/>
</dbReference>
<dbReference type="SUPFAM" id="SSF161098">
    <property type="entry name" value="MetI-like"/>
    <property type="match status" value="1"/>
</dbReference>
<evidence type="ECO:0000256" key="3">
    <source>
        <dbReference type="ARBA" id="ARBA00022448"/>
    </source>
</evidence>
<keyword evidence="3" id="KW-0813">Transport</keyword>
<dbReference type="GO" id="GO:0043190">
    <property type="term" value="C:ATP-binding cassette (ABC) transporter complex"/>
    <property type="evidence" value="ECO:0007669"/>
    <property type="project" value="InterPro"/>
</dbReference>
<comment type="similarity">
    <text evidence="2">Belongs to the binding-protein-dependent transport system permease family. HisMQ subfamily.</text>
</comment>
<protein>
    <submittedName>
        <fullName evidence="11">Arginine transport system permease protein ArtQ</fullName>
    </submittedName>
</protein>
<dbReference type="GO" id="GO:0022857">
    <property type="term" value="F:transmembrane transporter activity"/>
    <property type="evidence" value="ECO:0007669"/>
    <property type="project" value="InterPro"/>
</dbReference>
<feature type="transmembrane region" description="Helical" evidence="9">
    <location>
        <begin position="100"/>
        <end position="119"/>
    </location>
</feature>
<evidence type="ECO:0000256" key="4">
    <source>
        <dbReference type="ARBA" id="ARBA00022475"/>
    </source>
</evidence>
<gene>
    <name evidence="11" type="primary">artQ_23</name>
    <name evidence="11" type="ORF">SDC9_120056</name>
</gene>
<dbReference type="GO" id="GO:0006865">
    <property type="term" value="P:amino acid transport"/>
    <property type="evidence" value="ECO:0007669"/>
    <property type="project" value="UniProtKB-KW"/>
</dbReference>
<dbReference type="InterPro" id="IPR043429">
    <property type="entry name" value="ArtM/GltK/GlnP/TcyL/YhdX-like"/>
</dbReference>
<evidence type="ECO:0000256" key="2">
    <source>
        <dbReference type="ARBA" id="ARBA00010072"/>
    </source>
</evidence>
<evidence type="ECO:0000313" key="11">
    <source>
        <dbReference type="EMBL" id="MPM73080.1"/>
    </source>
</evidence>
<evidence type="ECO:0000256" key="1">
    <source>
        <dbReference type="ARBA" id="ARBA00004651"/>
    </source>
</evidence>
<organism evidence="11">
    <name type="scientific">bioreactor metagenome</name>
    <dbReference type="NCBI Taxonomy" id="1076179"/>
    <lineage>
        <taxon>unclassified sequences</taxon>
        <taxon>metagenomes</taxon>
        <taxon>ecological metagenomes</taxon>
    </lineage>
</organism>
<evidence type="ECO:0000256" key="6">
    <source>
        <dbReference type="ARBA" id="ARBA00022970"/>
    </source>
</evidence>
<dbReference type="InterPro" id="IPR000515">
    <property type="entry name" value="MetI-like"/>
</dbReference>
<feature type="transmembrane region" description="Helical" evidence="9">
    <location>
        <begin position="73"/>
        <end position="94"/>
    </location>
</feature>
<dbReference type="PANTHER" id="PTHR30614">
    <property type="entry name" value="MEMBRANE COMPONENT OF AMINO ACID ABC TRANSPORTER"/>
    <property type="match status" value="1"/>
</dbReference>
<proteinExistence type="inferred from homology"/>
<evidence type="ECO:0000256" key="5">
    <source>
        <dbReference type="ARBA" id="ARBA00022692"/>
    </source>
</evidence>
<dbReference type="Gene3D" id="1.10.3720.10">
    <property type="entry name" value="MetI-like"/>
    <property type="match status" value="1"/>
</dbReference>
<dbReference type="AlphaFoldDB" id="A0A645C5N6"/>
<dbReference type="PANTHER" id="PTHR30614:SF20">
    <property type="entry name" value="GLUTAMINE TRANSPORT SYSTEM PERMEASE PROTEIN GLNP"/>
    <property type="match status" value="1"/>
</dbReference>
<dbReference type="EMBL" id="VSSQ01025137">
    <property type="protein sequence ID" value="MPM73080.1"/>
    <property type="molecule type" value="Genomic_DNA"/>
</dbReference>
<evidence type="ECO:0000256" key="7">
    <source>
        <dbReference type="ARBA" id="ARBA00022989"/>
    </source>
</evidence>
<feature type="transmembrane region" description="Helical" evidence="9">
    <location>
        <begin position="200"/>
        <end position="222"/>
    </location>
</feature>
<name>A0A645C5N6_9ZZZZ</name>
<dbReference type="NCBIfam" id="TIGR01726">
    <property type="entry name" value="HEQRo_perm_3TM"/>
    <property type="match status" value="1"/>
</dbReference>
<reference evidence="11" key="1">
    <citation type="submission" date="2019-08" db="EMBL/GenBank/DDBJ databases">
        <authorList>
            <person name="Kucharzyk K."/>
            <person name="Murdoch R.W."/>
            <person name="Higgins S."/>
            <person name="Loffler F."/>
        </authorList>
    </citation>
    <scope>NUCLEOTIDE SEQUENCE</scope>
</reference>
<accession>A0A645C5N6</accession>
<comment type="subcellular location">
    <subcellularLocation>
        <location evidence="1">Cell membrane</location>
        <topology evidence="1">Multi-pass membrane protein</topology>
    </subcellularLocation>
</comment>
<keyword evidence="7 9" id="KW-1133">Transmembrane helix</keyword>
<feature type="transmembrane region" description="Helical" evidence="9">
    <location>
        <begin position="140"/>
        <end position="161"/>
    </location>
</feature>
<sequence length="233" mass="25832">MSDFFQRIAADFDTNLIVGDRYLMLLSGLGTTLVIALGAAIIGTILGTVIALMRISTWKPFKRVYPLRVLASAYVDLIRGTPVVVQLMIMYYIILASTSLSRELIALISFGVNSAAYVSEMVRSGILAIDKGQTEAGRSLGMSHLQTLVLIVLPQSIQVILPNLFNEFIMLLKETSVVGFIGLMDLTKAGDFIRSRTYSAFFPLITVAFIYFTLITLLTRVFTSVEKKLRMRD</sequence>
<keyword evidence="4" id="KW-1003">Cell membrane</keyword>
<comment type="caution">
    <text evidence="11">The sequence shown here is derived from an EMBL/GenBank/DDBJ whole genome shotgun (WGS) entry which is preliminary data.</text>
</comment>
<keyword evidence="6" id="KW-0029">Amino-acid transport</keyword>
<evidence type="ECO:0000256" key="9">
    <source>
        <dbReference type="SAM" id="Phobius"/>
    </source>
</evidence>